<reference evidence="4 5" key="1">
    <citation type="submission" date="2017-12" db="EMBL/GenBank/DDBJ databases">
        <authorList>
            <person name="Paulsen S."/>
            <person name="Gram L.K."/>
        </authorList>
    </citation>
    <scope>NUCLEOTIDE SEQUENCE [LARGE SCALE GENOMIC DNA]</scope>
    <source>
        <strain evidence="4 5">S2231</strain>
    </source>
</reference>
<protein>
    <submittedName>
        <fullName evidence="4">ATP-dependent RNA helicase HrpB</fullName>
    </submittedName>
</protein>
<keyword evidence="2 4" id="KW-0547">Nucleotide-binding</keyword>
<name>A0A5S3XB92_9GAMM</name>
<proteinExistence type="predicted"/>
<dbReference type="Proteomes" id="UP000307706">
    <property type="component" value="Unassembled WGS sequence"/>
</dbReference>
<keyword evidence="2 4" id="KW-0347">Helicase</keyword>
<dbReference type="EMBL" id="PNCL01000301">
    <property type="protein sequence ID" value="TMP50283.1"/>
    <property type="molecule type" value="Genomic_DNA"/>
</dbReference>
<dbReference type="AlphaFoldDB" id="A0A5S3XB92"/>
<evidence type="ECO:0000259" key="3">
    <source>
        <dbReference type="SMART" id="SM00847"/>
    </source>
</evidence>
<evidence type="ECO:0000313" key="4">
    <source>
        <dbReference type="EMBL" id="TMP50283.1"/>
    </source>
</evidence>
<keyword evidence="1" id="KW-0378">Hydrolase</keyword>
<keyword evidence="2 4" id="KW-0067">ATP-binding</keyword>
<evidence type="ECO:0000256" key="1">
    <source>
        <dbReference type="ARBA" id="ARBA00022801"/>
    </source>
</evidence>
<dbReference type="SMART" id="SM00847">
    <property type="entry name" value="HA2"/>
    <property type="match status" value="1"/>
</dbReference>
<dbReference type="PANTHER" id="PTHR43519">
    <property type="entry name" value="ATP-DEPENDENT RNA HELICASE HRPB"/>
    <property type="match status" value="1"/>
</dbReference>
<feature type="non-terminal residue" evidence="4">
    <location>
        <position position="108"/>
    </location>
</feature>
<evidence type="ECO:0000313" key="5">
    <source>
        <dbReference type="Proteomes" id="UP000307706"/>
    </source>
</evidence>
<reference evidence="5" key="2">
    <citation type="submission" date="2019-06" db="EMBL/GenBank/DDBJ databases">
        <title>Co-occurence of chitin degradation, pigmentation and bioactivity in marine Pseudoalteromonas.</title>
        <authorList>
            <person name="Sonnenschein E.C."/>
            <person name="Bech P.K."/>
        </authorList>
    </citation>
    <scope>NUCLEOTIDE SEQUENCE [LARGE SCALE GENOMIC DNA]</scope>
    <source>
        <strain evidence="5">S2231</strain>
    </source>
</reference>
<dbReference type="InterPro" id="IPR007502">
    <property type="entry name" value="Helicase-assoc_dom"/>
</dbReference>
<gene>
    <name evidence="4" type="ORF">CWB96_22915</name>
</gene>
<feature type="non-terminal residue" evidence="4">
    <location>
        <position position="1"/>
    </location>
</feature>
<comment type="caution">
    <text evidence="4">The sequence shown here is derived from an EMBL/GenBank/DDBJ whole genome shotgun (WGS) entry which is preliminary data.</text>
</comment>
<evidence type="ECO:0000256" key="2">
    <source>
        <dbReference type="ARBA" id="ARBA00022806"/>
    </source>
</evidence>
<organism evidence="4 5">
    <name type="scientific">Pseudoalteromonas citrea</name>
    <dbReference type="NCBI Taxonomy" id="43655"/>
    <lineage>
        <taxon>Bacteria</taxon>
        <taxon>Pseudomonadati</taxon>
        <taxon>Pseudomonadota</taxon>
        <taxon>Gammaproteobacteria</taxon>
        <taxon>Alteromonadales</taxon>
        <taxon>Pseudoalteromonadaceae</taxon>
        <taxon>Pseudoalteromonas</taxon>
    </lineage>
</organism>
<accession>A0A5S3XB92</accession>
<dbReference type="Gene3D" id="1.20.120.1080">
    <property type="match status" value="1"/>
</dbReference>
<dbReference type="GO" id="GO:0004386">
    <property type="term" value="F:helicase activity"/>
    <property type="evidence" value="ECO:0007669"/>
    <property type="project" value="UniProtKB-KW"/>
</dbReference>
<sequence length="108" mass="11546">QSDLSGLLMELLQWGCSDPAQMSWLDQPPVVHLLAAKRLLQMLGALECERLSAQGQKMAALGNDPRLAAMLVSAMNDDEAATAAKIAAILEEPPRMGNSDLGVAFSRN</sequence>
<dbReference type="PANTHER" id="PTHR43519:SF1">
    <property type="entry name" value="ATP-DEPENDENT RNA HELICASE HRPB"/>
    <property type="match status" value="1"/>
</dbReference>
<feature type="domain" description="Helicase-associated" evidence="3">
    <location>
        <begin position="35"/>
        <end position="104"/>
    </location>
</feature>
<dbReference type="GO" id="GO:0016787">
    <property type="term" value="F:hydrolase activity"/>
    <property type="evidence" value="ECO:0007669"/>
    <property type="project" value="UniProtKB-KW"/>
</dbReference>